<dbReference type="PANTHER" id="PTHR43792:SF1">
    <property type="entry name" value="N-ACETYLTRANSFERASE DOMAIN-CONTAINING PROTEIN"/>
    <property type="match status" value="1"/>
</dbReference>
<dbReference type="Gene3D" id="3.40.630.30">
    <property type="match status" value="1"/>
</dbReference>
<dbReference type="EMBL" id="SSUJ01000006">
    <property type="protein sequence ID" value="THI31039.1"/>
    <property type="molecule type" value="Genomic_DNA"/>
</dbReference>
<accession>A0A4S4TKP3</accession>
<comment type="caution">
    <text evidence="2">The sequence shown here is derived from an EMBL/GenBank/DDBJ whole genome shotgun (WGS) entry which is preliminary data.</text>
</comment>
<gene>
    <name evidence="2" type="ORF">E9161_08825</name>
</gene>
<dbReference type="Proteomes" id="UP000304895">
    <property type="component" value="Unassembled WGS sequence"/>
</dbReference>
<evidence type="ECO:0000313" key="2">
    <source>
        <dbReference type="EMBL" id="THI31039.1"/>
    </source>
</evidence>
<feature type="domain" description="N-acetyltransferase" evidence="1">
    <location>
        <begin position="7"/>
        <end position="149"/>
    </location>
</feature>
<proteinExistence type="predicted"/>
<reference evidence="2 3" key="1">
    <citation type="submission" date="2019-04" db="EMBL/GenBank/DDBJ databases">
        <authorList>
            <person name="Fouts D."/>
            <person name="Sutton G."/>
            <person name="Singh I."/>
            <person name="Nguyen K."/>
        </authorList>
    </citation>
    <scope>NUCLEOTIDE SEQUENCE [LARGE SCALE GENOMIC DNA]</scope>
    <source>
        <strain evidence="2 3">55</strain>
    </source>
</reference>
<evidence type="ECO:0000259" key="1">
    <source>
        <dbReference type="Pfam" id="PF13302"/>
    </source>
</evidence>
<keyword evidence="2" id="KW-0808">Transferase</keyword>
<sequence>MLVQTNRLYLRPVISSDLNDLFKIYGDPATNTFNPAGPYPNIDHAKMVMNRWLDHWQTHSFGNWAISPLTNPEKIIGFGGLGIRNYDDIVINNLGYRLSTEAWGKGLATEFAIYAIKFGFDVIKLTEISAVVRENHLASQKVLQKSGLRYVKEIHDVKDAPPSLLYSISVDEWLRNLEVNASV</sequence>
<name>A0A4S4TKP3_KLEPN</name>
<protein>
    <submittedName>
        <fullName evidence="2">N-acetyltransferase</fullName>
    </submittedName>
</protein>
<dbReference type="Pfam" id="PF13302">
    <property type="entry name" value="Acetyltransf_3"/>
    <property type="match status" value="1"/>
</dbReference>
<dbReference type="InterPro" id="IPR016181">
    <property type="entry name" value="Acyl_CoA_acyltransferase"/>
</dbReference>
<dbReference type="SUPFAM" id="SSF55729">
    <property type="entry name" value="Acyl-CoA N-acyltransferases (Nat)"/>
    <property type="match status" value="1"/>
</dbReference>
<dbReference type="InterPro" id="IPR000182">
    <property type="entry name" value="GNAT_dom"/>
</dbReference>
<dbReference type="PANTHER" id="PTHR43792">
    <property type="entry name" value="GNAT FAMILY, PUTATIVE (AFU_ORTHOLOGUE AFUA_3G00765)-RELATED-RELATED"/>
    <property type="match status" value="1"/>
</dbReference>
<dbReference type="InterPro" id="IPR051531">
    <property type="entry name" value="N-acetyltransferase"/>
</dbReference>
<organism evidence="2 3">
    <name type="scientific">Klebsiella pneumoniae subsp. pneumoniae</name>
    <dbReference type="NCBI Taxonomy" id="72407"/>
    <lineage>
        <taxon>Bacteria</taxon>
        <taxon>Pseudomonadati</taxon>
        <taxon>Pseudomonadota</taxon>
        <taxon>Gammaproteobacteria</taxon>
        <taxon>Enterobacterales</taxon>
        <taxon>Enterobacteriaceae</taxon>
        <taxon>Klebsiella/Raoultella group</taxon>
        <taxon>Klebsiella</taxon>
        <taxon>Klebsiella pneumoniae complex</taxon>
    </lineage>
</organism>
<dbReference type="AlphaFoldDB" id="A0A4S4TKP3"/>
<evidence type="ECO:0000313" key="3">
    <source>
        <dbReference type="Proteomes" id="UP000304895"/>
    </source>
</evidence>
<dbReference type="RefSeq" id="WP_071785982.1">
    <property type="nucleotide sequence ID" value="NZ_BRTY01000003.1"/>
</dbReference>
<dbReference type="GO" id="GO:0016747">
    <property type="term" value="F:acyltransferase activity, transferring groups other than amino-acyl groups"/>
    <property type="evidence" value="ECO:0007669"/>
    <property type="project" value="InterPro"/>
</dbReference>